<dbReference type="SUPFAM" id="SSF141523">
    <property type="entry name" value="L,D-transpeptidase catalytic domain-like"/>
    <property type="match status" value="1"/>
</dbReference>
<feature type="domain" description="L,D-TPase catalytic" evidence="7">
    <location>
        <begin position="245"/>
        <end position="365"/>
    </location>
</feature>
<dbReference type="AlphaFoldDB" id="A0A1F6CP59"/>
<dbReference type="Pfam" id="PF03734">
    <property type="entry name" value="YkuD"/>
    <property type="match status" value="1"/>
</dbReference>
<evidence type="ECO:0000313" key="9">
    <source>
        <dbReference type="Proteomes" id="UP000176445"/>
    </source>
</evidence>
<dbReference type="GO" id="GO:0016740">
    <property type="term" value="F:transferase activity"/>
    <property type="evidence" value="ECO:0007669"/>
    <property type="project" value="UniProtKB-KW"/>
</dbReference>
<keyword evidence="4 6" id="KW-0573">Peptidoglycan synthesis</keyword>
<evidence type="ECO:0000256" key="1">
    <source>
        <dbReference type="ARBA" id="ARBA00004752"/>
    </source>
</evidence>
<dbReference type="PANTHER" id="PTHR30582:SF2">
    <property type="entry name" value="L,D-TRANSPEPTIDASE YCIB-RELATED"/>
    <property type="match status" value="1"/>
</dbReference>
<evidence type="ECO:0000256" key="4">
    <source>
        <dbReference type="ARBA" id="ARBA00022984"/>
    </source>
</evidence>
<evidence type="ECO:0000313" key="8">
    <source>
        <dbReference type="EMBL" id="OGG50652.1"/>
    </source>
</evidence>
<dbReference type="Proteomes" id="UP000176445">
    <property type="component" value="Unassembled WGS sequence"/>
</dbReference>
<comment type="caution">
    <text evidence="8">The sequence shown here is derived from an EMBL/GenBank/DDBJ whole genome shotgun (WGS) entry which is preliminary data.</text>
</comment>
<feature type="active site" description="Proton donor/acceptor" evidence="6">
    <location>
        <position position="317"/>
    </location>
</feature>
<dbReference type="Gene3D" id="2.60.40.3710">
    <property type="match status" value="1"/>
</dbReference>
<dbReference type="InterPro" id="IPR050979">
    <property type="entry name" value="LD-transpeptidase"/>
</dbReference>
<comment type="pathway">
    <text evidence="1 6">Cell wall biogenesis; peptidoglycan biosynthesis.</text>
</comment>
<dbReference type="Gene3D" id="2.40.440.10">
    <property type="entry name" value="L,D-transpeptidase catalytic domain-like"/>
    <property type="match status" value="1"/>
</dbReference>
<dbReference type="GO" id="GO:0005576">
    <property type="term" value="C:extracellular region"/>
    <property type="evidence" value="ECO:0007669"/>
    <property type="project" value="TreeGrafter"/>
</dbReference>
<dbReference type="InterPro" id="IPR038063">
    <property type="entry name" value="Transpep_catalytic_dom"/>
</dbReference>
<dbReference type="EMBL" id="MFKW01000045">
    <property type="protein sequence ID" value="OGG50652.1"/>
    <property type="molecule type" value="Genomic_DNA"/>
</dbReference>
<dbReference type="GO" id="GO:0008360">
    <property type="term" value="P:regulation of cell shape"/>
    <property type="evidence" value="ECO:0007669"/>
    <property type="project" value="UniProtKB-UniRule"/>
</dbReference>
<dbReference type="InterPro" id="IPR005490">
    <property type="entry name" value="LD_TPept_cat_dom"/>
</dbReference>
<keyword evidence="3 6" id="KW-0133">Cell shape</keyword>
<dbReference type="CDD" id="cd16913">
    <property type="entry name" value="YkuD_like"/>
    <property type="match status" value="1"/>
</dbReference>
<evidence type="ECO:0000256" key="5">
    <source>
        <dbReference type="ARBA" id="ARBA00023316"/>
    </source>
</evidence>
<evidence type="ECO:0000259" key="7">
    <source>
        <dbReference type="PROSITE" id="PS52029"/>
    </source>
</evidence>
<protein>
    <recommendedName>
        <fullName evidence="7">L,D-TPase catalytic domain-containing protein</fullName>
    </recommendedName>
</protein>
<feature type="active site" description="Nucleophile" evidence="6">
    <location>
        <position position="341"/>
    </location>
</feature>
<dbReference type="GO" id="GO:0018104">
    <property type="term" value="P:peptidoglycan-protein cross-linking"/>
    <property type="evidence" value="ECO:0007669"/>
    <property type="project" value="TreeGrafter"/>
</dbReference>
<evidence type="ECO:0000256" key="6">
    <source>
        <dbReference type="PROSITE-ProRule" id="PRU01373"/>
    </source>
</evidence>
<dbReference type="GO" id="GO:0071972">
    <property type="term" value="F:peptidoglycan L,D-transpeptidase activity"/>
    <property type="evidence" value="ECO:0007669"/>
    <property type="project" value="TreeGrafter"/>
</dbReference>
<reference evidence="8 9" key="1">
    <citation type="journal article" date="2016" name="Nat. Commun.">
        <title>Thousands of microbial genomes shed light on interconnected biogeochemical processes in an aquifer system.</title>
        <authorList>
            <person name="Anantharaman K."/>
            <person name="Brown C.T."/>
            <person name="Hug L.A."/>
            <person name="Sharon I."/>
            <person name="Castelle C.J."/>
            <person name="Probst A.J."/>
            <person name="Thomas B.C."/>
            <person name="Singh A."/>
            <person name="Wilkins M.J."/>
            <person name="Karaoz U."/>
            <person name="Brodie E.L."/>
            <person name="Williams K.H."/>
            <person name="Hubbard S.S."/>
            <person name="Banfield J.F."/>
        </authorList>
    </citation>
    <scope>NUCLEOTIDE SEQUENCE [LARGE SCALE GENOMIC DNA]</scope>
</reference>
<accession>A0A1F6CP59</accession>
<evidence type="ECO:0000256" key="2">
    <source>
        <dbReference type="ARBA" id="ARBA00022679"/>
    </source>
</evidence>
<gene>
    <name evidence="8" type="ORF">A2704_06865</name>
</gene>
<keyword evidence="5 6" id="KW-0961">Cell wall biogenesis/degradation</keyword>
<name>A0A1F6CP59_9BACT</name>
<keyword evidence="2" id="KW-0808">Transferase</keyword>
<evidence type="ECO:0000256" key="3">
    <source>
        <dbReference type="ARBA" id="ARBA00022960"/>
    </source>
</evidence>
<dbReference type="PROSITE" id="PS52029">
    <property type="entry name" value="LD_TPASE"/>
    <property type="match status" value="1"/>
</dbReference>
<dbReference type="GO" id="GO:0071555">
    <property type="term" value="P:cell wall organization"/>
    <property type="evidence" value="ECO:0007669"/>
    <property type="project" value="UniProtKB-UniRule"/>
</dbReference>
<dbReference type="PANTHER" id="PTHR30582">
    <property type="entry name" value="L,D-TRANSPEPTIDASE"/>
    <property type="match status" value="1"/>
</dbReference>
<organism evidence="8 9">
    <name type="scientific">Candidatus Kaiserbacteria bacterium RIFCSPHIGHO2_01_FULL_54_36b</name>
    <dbReference type="NCBI Taxonomy" id="1798483"/>
    <lineage>
        <taxon>Bacteria</taxon>
        <taxon>Candidatus Kaiseribacteriota</taxon>
    </lineage>
</organism>
<sequence length="365" mass="40036">MSLSGVFFVGVGSLTYGYVDGVALLPALARNTVDPQEAIVVIFPDPISRTSVENNFALSPDADVDLRWEDYATRLVITPGDMWMPGATYALTLTGRQKLPPFAGFTTTLSFVARGAGMVVTTSPVAEEKNAIVPFGESINITMDREVSPHDYAVILSPSIGVTLISGATEKELAIVPREPLAHGKRYTLSLYRTYAVPQGPFHKKIHTFSFITAMPPAYSWRDASAQERLFAAHTFVQPQILTGKYIDVDRTAQTMTLFDNGAVVATHLISTGRIGMETPAGIYAVENKTPRAWSRQYELFMPYWMAFTADGKYGIHELPQWPGGARETAQHLGTPVSHGCVRLGYESARIVYDWAEIGTPVVIR</sequence>
<dbReference type="UniPathway" id="UPA00219"/>
<proteinExistence type="predicted"/>